<comment type="caution">
    <text evidence="1">The sequence shown here is derived from an EMBL/GenBank/DDBJ whole genome shotgun (WGS) entry which is preliminary data.</text>
</comment>
<name>A0AAW5UIA0_9BACT</name>
<accession>A0AAW5UIA0</accession>
<dbReference type="RefSeq" id="WP_264948697.1">
    <property type="nucleotide sequence ID" value="NZ_JAPDVB010000001.1"/>
</dbReference>
<evidence type="ECO:0000313" key="1">
    <source>
        <dbReference type="EMBL" id="MCW4137339.1"/>
    </source>
</evidence>
<evidence type="ECO:0000313" key="2">
    <source>
        <dbReference type="Proteomes" id="UP001208620"/>
    </source>
</evidence>
<dbReference type="Proteomes" id="UP001208620">
    <property type="component" value="Unassembled WGS sequence"/>
</dbReference>
<reference evidence="1" key="1">
    <citation type="submission" date="2022-11" db="EMBL/GenBank/DDBJ databases">
        <title>Genomic repertoires linked with pathogenic potency of arthritogenic Prevotella copri isolated from the gut of rheumatoid arthritis patients.</title>
        <authorList>
            <person name="Nii T."/>
            <person name="Maeda Y."/>
            <person name="Motooka D."/>
            <person name="Naito M."/>
            <person name="Matsumoto Y."/>
            <person name="Ogawa T."/>
            <person name="Oguro-Igashira E."/>
            <person name="Kishikawa T."/>
            <person name="Yamashita M."/>
            <person name="Koizumi S."/>
            <person name="Kurakawa T."/>
            <person name="Okumura R."/>
            <person name="Kayama H."/>
            <person name="Murakami M."/>
            <person name="Sakaguchi T."/>
            <person name="Das B."/>
            <person name="Nakamura S."/>
            <person name="Okada Y."/>
            <person name="Kumanogoh A."/>
            <person name="Takeda K."/>
        </authorList>
    </citation>
    <scope>NUCLEOTIDE SEQUENCE</scope>
    <source>
        <strain evidence="1">H105_2-2</strain>
    </source>
</reference>
<dbReference type="AlphaFoldDB" id="A0AAW5UIA0"/>
<proteinExistence type="predicted"/>
<dbReference type="EMBL" id="JAPDVD010000001">
    <property type="protein sequence ID" value="MCW4137339.1"/>
    <property type="molecule type" value="Genomic_DNA"/>
</dbReference>
<sequence>MKYLSVLLAYEKYLPVLTPSEVDGLLASRPSLAQLQDWSQRLNNHRARLESVFSRAYQKQKDYGR</sequence>
<organism evidence="1 2">
    <name type="scientific">Segatella copri</name>
    <dbReference type="NCBI Taxonomy" id="165179"/>
    <lineage>
        <taxon>Bacteria</taxon>
        <taxon>Pseudomonadati</taxon>
        <taxon>Bacteroidota</taxon>
        <taxon>Bacteroidia</taxon>
        <taxon>Bacteroidales</taxon>
        <taxon>Prevotellaceae</taxon>
        <taxon>Segatella</taxon>
    </lineage>
</organism>
<protein>
    <submittedName>
        <fullName evidence="1">Uncharacterized protein</fullName>
    </submittedName>
</protein>
<gene>
    <name evidence="1" type="ORF">ONT01_06050</name>
</gene>